<evidence type="ECO:0000313" key="2">
    <source>
        <dbReference type="EMBL" id="MPC75718.1"/>
    </source>
</evidence>
<dbReference type="AlphaFoldDB" id="A0A5B7I4A4"/>
<gene>
    <name evidence="2" type="ORF">E2C01_070111</name>
</gene>
<evidence type="ECO:0000313" key="3">
    <source>
        <dbReference type="Proteomes" id="UP000324222"/>
    </source>
</evidence>
<feature type="compositionally biased region" description="Low complexity" evidence="1">
    <location>
        <begin position="16"/>
        <end position="26"/>
    </location>
</feature>
<feature type="compositionally biased region" description="Polar residues" evidence="1">
    <location>
        <begin position="1"/>
        <end position="11"/>
    </location>
</feature>
<name>A0A5B7I4A4_PORTR</name>
<comment type="caution">
    <text evidence="2">The sequence shown here is derived from an EMBL/GenBank/DDBJ whole genome shotgun (WGS) entry which is preliminary data.</text>
</comment>
<dbReference type="Proteomes" id="UP000324222">
    <property type="component" value="Unassembled WGS sequence"/>
</dbReference>
<keyword evidence="3" id="KW-1185">Reference proteome</keyword>
<evidence type="ECO:0000256" key="1">
    <source>
        <dbReference type="SAM" id="MobiDB-lite"/>
    </source>
</evidence>
<accession>A0A5B7I4A4</accession>
<dbReference type="EMBL" id="VSRR010041709">
    <property type="protein sequence ID" value="MPC75718.1"/>
    <property type="molecule type" value="Genomic_DNA"/>
</dbReference>
<protein>
    <submittedName>
        <fullName evidence="2">Uncharacterized protein</fullName>
    </submittedName>
</protein>
<proteinExistence type="predicted"/>
<sequence length="117" mass="12859">MMIETYQTARNETPHHPTQPIPTTLHSSLPQPTPIPAQPSPGSRHTRTHIIFLFTKRDPVPVLRGPAPAVWRRLFHVVARAQPSTSDECDGVCGGVWYCGSHSLPTTQIGKLAVLHA</sequence>
<reference evidence="2 3" key="1">
    <citation type="submission" date="2019-05" db="EMBL/GenBank/DDBJ databases">
        <title>Another draft genome of Portunus trituberculatus and its Hox gene families provides insights of decapod evolution.</title>
        <authorList>
            <person name="Jeong J.-H."/>
            <person name="Song I."/>
            <person name="Kim S."/>
            <person name="Choi T."/>
            <person name="Kim D."/>
            <person name="Ryu S."/>
            <person name="Kim W."/>
        </authorList>
    </citation>
    <scope>NUCLEOTIDE SEQUENCE [LARGE SCALE GENOMIC DNA]</scope>
    <source>
        <tissue evidence="2">Muscle</tissue>
    </source>
</reference>
<organism evidence="2 3">
    <name type="scientific">Portunus trituberculatus</name>
    <name type="common">Swimming crab</name>
    <name type="synonym">Neptunus trituberculatus</name>
    <dbReference type="NCBI Taxonomy" id="210409"/>
    <lineage>
        <taxon>Eukaryota</taxon>
        <taxon>Metazoa</taxon>
        <taxon>Ecdysozoa</taxon>
        <taxon>Arthropoda</taxon>
        <taxon>Crustacea</taxon>
        <taxon>Multicrustacea</taxon>
        <taxon>Malacostraca</taxon>
        <taxon>Eumalacostraca</taxon>
        <taxon>Eucarida</taxon>
        <taxon>Decapoda</taxon>
        <taxon>Pleocyemata</taxon>
        <taxon>Brachyura</taxon>
        <taxon>Eubrachyura</taxon>
        <taxon>Portunoidea</taxon>
        <taxon>Portunidae</taxon>
        <taxon>Portuninae</taxon>
        <taxon>Portunus</taxon>
    </lineage>
</organism>
<feature type="region of interest" description="Disordered" evidence="1">
    <location>
        <begin position="1"/>
        <end position="44"/>
    </location>
</feature>